<name>A0AB39Q797_9ACTN</name>
<comment type="subunit">
    <text evidence="2">Homodimer.</text>
</comment>
<evidence type="ECO:0000256" key="6">
    <source>
        <dbReference type="ARBA" id="ARBA00023194"/>
    </source>
</evidence>
<evidence type="ECO:0000259" key="8">
    <source>
        <dbReference type="Pfam" id="PF13649"/>
    </source>
</evidence>
<organism evidence="9">
    <name type="scientific">Streptomyces sp. R28</name>
    <dbReference type="NCBI Taxonomy" id="3238628"/>
    <lineage>
        <taxon>Bacteria</taxon>
        <taxon>Bacillati</taxon>
        <taxon>Actinomycetota</taxon>
        <taxon>Actinomycetes</taxon>
        <taxon>Kitasatosporales</taxon>
        <taxon>Streptomycetaceae</taxon>
        <taxon>Streptomyces</taxon>
    </lineage>
</organism>
<dbReference type="FunFam" id="3.40.50.150:FF:000387">
    <property type="entry name" value="dTDP-3-amino-3,6-dideoxy-alpha-D-glucopyranose N,N-dimethyltransferase"/>
    <property type="match status" value="1"/>
</dbReference>
<evidence type="ECO:0000313" key="9">
    <source>
        <dbReference type="EMBL" id="XDQ38197.1"/>
    </source>
</evidence>
<dbReference type="Gene3D" id="2.20.130.10">
    <property type="entry name" value="CAC2371-like domains"/>
    <property type="match status" value="1"/>
</dbReference>
<dbReference type="GO" id="GO:0032259">
    <property type="term" value="P:methylation"/>
    <property type="evidence" value="ECO:0007669"/>
    <property type="project" value="UniProtKB-KW"/>
</dbReference>
<evidence type="ECO:0000256" key="5">
    <source>
        <dbReference type="ARBA" id="ARBA00022691"/>
    </source>
</evidence>
<dbReference type="SUPFAM" id="SSF53335">
    <property type="entry name" value="S-adenosyl-L-methionine-dependent methyltransferases"/>
    <property type="match status" value="1"/>
</dbReference>
<dbReference type="GO" id="GO:0008757">
    <property type="term" value="F:S-adenosylmethionine-dependent methyltransferase activity"/>
    <property type="evidence" value="ECO:0007669"/>
    <property type="project" value="UniProtKB-ARBA"/>
</dbReference>
<dbReference type="Pfam" id="PF13649">
    <property type="entry name" value="Methyltransf_25"/>
    <property type="match status" value="1"/>
</dbReference>
<dbReference type="EMBL" id="CP163439">
    <property type="protein sequence ID" value="XDQ38197.1"/>
    <property type="molecule type" value="Genomic_DNA"/>
</dbReference>
<dbReference type="CDD" id="cd02440">
    <property type="entry name" value="AdoMet_MTases"/>
    <property type="match status" value="1"/>
</dbReference>
<protein>
    <submittedName>
        <fullName evidence="9">Class I SAM-dependent methyltransferase</fullName>
    </submittedName>
</protein>
<gene>
    <name evidence="9" type="ORF">AB5J49_35260</name>
</gene>
<accession>A0AB39Q797</accession>
<dbReference type="RefSeq" id="WP_369172901.1">
    <property type="nucleotide sequence ID" value="NZ_CP163439.1"/>
</dbReference>
<evidence type="ECO:0000256" key="2">
    <source>
        <dbReference type="ARBA" id="ARBA00011738"/>
    </source>
</evidence>
<keyword evidence="5" id="KW-0949">S-adenosyl-L-methionine</keyword>
<dbReference type="InterPro" id="IPR041698">
    <property type="entry name" value="Methyltransf_25"/>
</dbReference>
<comment type="similarity">
    <text evidence="7">Belongs to the methyltransferase TylM1/DesVI family.</text>
</comment>
<evidence type="ECO:0000256" key="1">
    <source>
        <dbReference type="ARBA" id="ARBA00004792"/>
    </source>
</evidence>
<proteinExistence type="inferred from homology"/>
<dbReference type="GO" id="GO:0017000">
    <property type="term" value="P:antibiotic biosynthetic process"/>
    <property type="evidence" value="ECO:0007669"/>
    <property type="project" value="UniProtKB-KW"/>
</dbReference>
<evidence type="ECO:0000256" key="7">
    <source>
        <dbReference type="ARBA" id="ARBA00060852"/>
    </source>
</evidence>
<dbReference type="Gene3D" id="3.40.50.150">
    <property type="entry name" value="Vaccinia Virus protein VP39"/>
    <property type="match status" value="1"/>
</dbReference>
<dbReference type="PANTHER" id="PTHR43464">
    <property type="entry name" value="METHYLTRANSFERASE"/>
    <property type="match status" value="1"/>
</dbReference>
<reference evidence="9" key="1">
    <citation type="submission" date="2024-07" db="EMBL/GenBank/DDBJ databases">
        <authorList>
            <person name="Yu S.T."/>
        </authorList>
    </citation>
    <scope>NUCLEOTIDE SEQUENCE</scope>
    <source>
        <strain evidence="9">R28</strain>
    </source>
</reference>
<dbReference type="PANTHER" id="PTHR43464:SF90">
    <property type="entry name" value="METHYLTRANSFERASE TYPE 11"/>
    <property type="match status" value="1"/>
</dbReference>
<comment type="pathway">
    <text evidence="1">Antibiotic biosynthesis.</text>
</comment>
<evidence type="ECO:0000256" key="3">
    <source>
        <dbReference type="ARBA" id="ARBA00022603"/>
    </source>
</evidence>
<keyword evidence="4" id="KW-0808">Transferase</keyword>
<sequence>MNLEYSGDIAQLYDLVHQGKGKDYPAEAKELAALVMSRNPGARTLLDVACGTGMHLRHLGDLFDEVDGVDVSPDMLAIAGRRNPDARLHRGDMRDFALGRRFDAVICMFSSIGHMRDQQELDAAIGRFAVHLTPGGVVIVDPWWFPEDFTPGYVGASLVEAEGRTIARFSHSVFEDGATRIDVDYLVGVPGQGVEHLRESHRITLFEQAQYEAAFARAGLSVEYLPRVATDRGLFIGVRD</sequence>
<keyword evidence="6" id="KW-0045">Antibiotic biosynthesis</keyword>
<feature type="domain" description="Methyltransferase" evidence="8">
    <location>
        <begin position="46"/>
        <end position="136"/>
    </location>
</feature>
<dbReference type="InterPro" id="IPR029063">
    <property type="entry name" value="SAM-dependent_MTases_sf"/>
</dbReference>
<dbReference type="GO" id="GO:0042803">
    <property type="term" value="F:protein homodimerization activity"/>
    <property type="evidence" value="ECO:0007669"/>
    <property type="project" value="UniProtKB-ARBA"/>
</dbReference>
<evidence type="ECO:0000256" key="4">
    <source>
        <dbReference type="ARBA" id="ARBA00022679"/>
    </source>
</evidence>
<keyword evidence="3 9" id="KW-0489">Methyltransferase</keyword>
<dbReference type="AlphaFoldDB" id="A0AB39Q797"/>